<name>A0A6A5UEU6_9PLEO</name>
<feature type="transmembrane region" description="Helical" evidence="2">
    <location>
        <begin position="39"/>
        <end position="60"/>
    </location>
</feature>
<gene>
    <name evidence="3" type="ORF">CC80DRAFT_541648</name>
</gene>
<protein>
    <submittedName>
        <fullName evidence="3">Uncharacterized protein</fullName>
    </submittedName>
</protein>
<accession>A0A6A5UEU6</accession>
<keyword evidence="2" id="KW-0472">Membrane</keyword>
<feature type="region of interest" description="Disordered" evidence="1">
    <location>
        <begin position="139"/>
        <end position="215"/>
    </location>
</feature>
<keyword evidence="2" id="KW-0812">Transmembrane</keyword>
<evidence type="ECO:0000313" key="4">
    <source>
        <dbReference type="Proteomes" id="UP000800035"/>
    </source>
</evidence>
<feature type="compositionally biased region" description="Polar residues" evidence="1">
    <location>
        <begin position="21"/>
        <end position="32"/>
    </location>
</feature>
<evidence type="ECO:0000256" key="1">
    <source>
        <dbReference type="SAM" id="MobiDB-lite"/>
    </source>
</evidence>
<evidence type="ECO:0000313" key="3">
    <source>
        <dbReference type="EMBL" id="KAF1963733.1"/>
    </source>
</evidence>
<feature type="compositionally biased region" description="Polar residues" evidence="1">
    <location>
        <begin position="1"/>
        <end position="13"/>
    </location>
</feature>
<evidence type="ECO:0000256" key="2">
    <source>
        <dbReference type="SAM" id="Phobius"/>
    </source>
</evidence>
<dbReference type="CDD" id="cd12087">
    <property type="entry name" value="TM_EGFR-like"/>
    <property type="match status" value="1"/>
</dbReference>
<proteinExistence type="predicted"/>
<keyword evidence="4" id="KW-1185">Reference proteome</keyword>
<sequence>MAPQAHTSTSSPSLRLPREAQPQQPASQSTNLPGMKRGIAIGVAASITIILIAVLAHFVYRRRKNLKTKTLQAQLDQSNNTPNTPSWPKEKYDTGAGGDYWRTLPAPPAPPVEADAMTIHEMDGTGRVPELPTKLHVQELPGDVGGEEHRQRKTATGTGLSDWAKWTAALNTPSLTTPQPQPQPALPNPQSQTTSTSTSRPSSSRSASNRPELPQLNICPAEVAVSPVRSAASEGCVSPFGAATVGTSTGTRSSVGISPLSVSPLDEVYLPATPRSARHWV</sequence>
<feature type="compositionally biased region" description="Low complexity" evidence="1">
    <location>
        <begin position="188"/>
        <end position="211"/>
    </location>
</feature>
<reference evidence="3" key="1">
    <citation type="journal article" date="2020" name="Stud. Mycol.">
        <title>101 Dothideomycetes genomes: a test case for predicting lifestyles and emergence of pathogens.</title>
        <authorList>
            <person name="Haridas S."/>
            <person name="Albert R."/>
            <person name="Binder M."/>
            <person name="Bloem J."/>
            <person name="Labutti K."/>
            <person name="Salamov A."/>
            <person name="Andreopoulos B."/>
            <person name="Baker S."/>
            <person name="Barry K."/>
            <person name="Bills G."/>
            <person name="Bluhm B."/>
            <person name="Cannon C."/>
            <person name="Castanera R."/>
            <person name="Culley D."/>
            <person name="Daum C."/>
            <person name="Ezra D."/>
            <person name="Gonzalez J."/>
            <person name="Henrissat B."/>
            <person name="Kuo A."/>
            <person name="Liang C."/>
            <person name="Lipzen A."/>
            <person name="Lutzoni F."/>
            <person name="Magnuson J."/>
            <person name="Mondo S."/>
            <person name="Nolan M."/>
            <person name="Ohm R."/>
            <person name="Pangilinan J."/>
            <person name="Park H.-J."/>
            <person name="Ramirez L."/>
            <person name="Alfaro M."/>
            <person name="Sun H."/>
            <person name="Tritt A."/>
            <person name="Yoshinaga Y."/>
            <person name="Zwiers L.-H."/>
            <person name="Turgeon B."/>
            <person name="Goodwin S."/>
            <person name="Spatafora J."/>
            <person name="Crous P."/>
            <person name="Grigoriev I."/>
        </authorList>
    </citation>
    <scope>NUCLEOTIDE SEQUENCE</scope>
    <source>
        <strain evidence="3">CBS 675.92</strain>
    </source>
</reference>
<feature type="region of interest" description="Disordered" evidence="1">
    <location>
        <begin position="1"/>
        <end position="34"/>
    </location>
</feature>
<dbReference type="OrthoDB" id="3798952at2759"/>
<dbReference type="Proteomes" id="UP000800035">
    <property type="component" value="Unassembled WGS sequence"/>
</dbReference>
<keyword evidence="2" id="KW-1133">Transmembrane helix</keyword>
<organism evidence="3 4">
    <name type="scientific">Byssothecium circinans</name>
    <dbReference type="NCBI Taxonomy" id="147558"/>
    <lineage>
        <taxon>Eukaryota</taxon>
        <taxon>Fungi</taxon>
        <taxon>Dikarya</taxon>
        <taxon>Ascomycota</taxon>
        <taxon>Pezizomycotina</taxon>
        <taxon>Dothideomycetes</taxon>
        <taxon>Pleosporomycetidae</taxon>
        <taxon>Pleosporales</taxon>
        <taxon>Massarineae</taxon>
        <taxon>Massarinaceae</taxon>
        <taxon>Byssothecium</taxon>
    </lineage>
</organism>
<dbReference type="EMBL" id="ML976977">
    <property type="protein sequence ID" value="KAF1963733.1"/>
    <property type="molecule type" value="Genomic_DNA"/>
</dbReference>
<dbReference type="AlphaFoldDB" id="A0A6A5UEU6"/>